<dbReference type="EMBL" id="BLJY01000007">
    <property type="protein sequence ID" value="GFF17735.1"/>
    <property type="molecule type" value="Genomic_DNA"/>
</dbReference>
<feature type="region of interest" description="Disordered" evidence="2">
    <location>
        <begin position="139"/>
        <end position="163"/>
    </location>
</feature>
<evidence type="ECO:0000313" key="4">
    <source>
        <dbReference type="Proteomes" id="UP000452235"/>
    </source>
</evidence>
<organism evidence="3 4">
    <name type="scientific">Aspergillus terreus</name>
    <dbReference type="NCBI Taxonomy" id="33178"/>
    <lineage>
        <taxon>Eukaryota</taxon>
        <taxon>Fungi</taxon>
        <taxon>Dikarya</taxon>
        <taxon>Ascomycota</taxon>
        <taxon>Pezizomycotina</taxon>
        <taxon>Eurotiomycetes</taxon>
        <taxon>Eurotiomycetidae</taxon>
        <taxon>Eurotiales</taxon>
        <taxon>Aspergillaceae</taxon>
        <taxon>Aspergillus</taxon>
        <taxon>Aspergillus subgen. Circumdati</taxon>
    </lineage>
</organism>
<protein>
    <submittedName>
        <fullName evidence="3">Uncharacterized protein</fullName>
    </submittedName>
</protein>
<comment type="caution">
    <text evidence="3">The sequence shown here is derived from an EMBL/GenBank/DDBJ whole genome shotgun (WGS) entry which is preliminary data.</text>
</comment>
<keyword evidence="1" id="KW-0175">Coiled coil</keyword>
<dbReference type="VEuPathDB" id="FungiDB:ATEG_05904"/>
<gene>
    <name evidence="3" type="ORF">ATEIFO6365_0007028400</name>
</gene>
<proteinExistence type="predicted"/>
<evidence type="ECO:0000256" key="1">
    <source>
        <dbReference type="SAM" id="Coils"/>
    </source>
</evidence>
<keyword evidence="4" id="KW-1185">Reference proteome</keyword>
<name>A0A5M3Z4D9_ASPTE</name>
<reference evidence="3 4" key="1">
    <citation type="submission" date="2020-01" db="EMBL/GenBank/DDBJ databases">
        <title>Aspergillus terreus IFO 6365 whole genome shotgun sequence.</title>
        <authorList>
            <person name="Kanamasa S."/>
            <person name="Takahashi H."/>
        </authorList>
    </citation>
    <scope>NUCLEOTIDE SEQUENCE [LARGE SCALE GENOMIC DNA]</scope>
    <source>
        <strain evidence="3 4">IFO 6365</strain>
    </source>
</reference>
<dbReference type="OrthoDB" id="4521099at2759"/>
<feature type="coiled-coil region" evidence="1">
    <location>
        <begin position="55"/>
        <end position="82"/>
    </location>
</feature>
<sequence length="491" mass="54726">MEKAPFRPVSLRTSANLGIFLPTVPVSDLSATDTPADIPVEWLPSAHVSAVTTRLVGLDLALNGLEANATSLEQNATVISAEARSRGAPELAEQISVYTEAICFAARHHSQEPESRFCVALLLAGCAMLAKELVARFEQHPPNSDGKEPRCQHSCTRHGGQTQTSSGRWLRPWGKDVLLSGWSIYRHWLTNEGAPAYLEQRAGDSASFVEYPGTDDRPSMRRDRSEMFMRYQHQVKTGGYTFHSTQLLFCDYKHCIDNIGFLQCRSNGADLFCSPVKWDPLYYYQLNVHDGLVGAICADYGITLSDQFLASLILLRIWDDYLDVQHDTPNGERYNFFRLTGRSTTETLATVESSIRSFVLWAAQSSGPAARFTLCTALWYICNGRHEFAGYCSCPQPRPPSVVAPMTPAQLLELLKKGDSTLSPRRGPLMDKLAAPTLVGARANSLQDLWDKSWDDDSLLRETAVRVWVRSNCWVRCPPQACSTYNDRAAY</sequence>
<dbReference type="Proteomes" id="UP000452235">
    <property type="component" value="Unassembled WGS sequence"/>
</dbReference>
<evidence type="ECO:0000256" key="2">
    <source>
        <dbReference type="SAM" id="MobiDB-lite"/>
    </source>
</evidence>
<dbReference type="AlphaFoldDB" id="A0A5M3Z4D9"/>
<feature type="compositionally biased region" description="Basic and acidic residues" evidence="2">
    <location>
        <begin position="139"/>
        <end position="151"/>
    </location>
</feature>
<accession>A0A5M3Z4D9</accession>
<evidence type="ECO:0000313" key="3">
    <source>
        <dbReference type="EMBL" id="GFF17735.1"/>
    </source>
</evidence>